<organism evidence="1 2">
    <name type="scientific">Perkinsus chesapeaki</name>
    <name type="common">Clam parasite</name>
    <name type="synonym">Perkinsus andrewsi</name>
    <dbReference type="NCBI Taxonomy" id="330153"/>
    <lineage>
        <taxon>Eukaryota</taxon>
        <taxon>Sar</taxon>
        <taxon>Alveolata</taxon>
        <taxon>Perkinsozoa</taxon>
        <taxon>Perkinsea</taxon>
        <taxon>Perkinsida</taxon>
        <taxon>Perkinsidae</taxon>
        <taxon>Perkinsus</taxon>
    </lineage>
</organism>
<comment type="caution">
    <text evidence="1">The sequence shown here is derived from an EMBL/GenBank/DDBJ whole genome shotgun (WGS) entry which is preliminary data.</text>
</comment>
<evidence type="ECO:0000313" key="2">
    <source>
        <dbReference type="Proteomes" id="UP000591131"/>
    </source>
</evidence>
<keyword evidence="2" id="KW-1185">Reference proteome</keyword>
<protein>
    <submittedName>
        <fullName evidence="1">Uncharacterized protein</fullName>
    </submittedName>
</protein>
<sequence length="115" mass="12873">MRAQRLRCGLDILTKLALDIIPASCIPIRIVKCRGLDDEQSSDHRDCFVDCHFRESPPEEKSDMISENLTYVDGQQLITGKSPCSKLLKSSLKKHRLTSPMIFISSTVAQQGTPL</sequence>
<dbReference type="EMBL" id="JAAPAO010001466">
    <property type="protein sequence ID" value="KAF4649655.1"/>
    <property type="molecule type" value="Genomic_DNA"/>
</dbReference>
<accession>A0A7J6KQR9</accession>
<dbReference type="AlphaFoldDB" id="A0A7J6KQR9"/>
<proteinExistence type="predicted"/>
<gene>
    <name evidence="1" type="ORF">FOL47_001853</name>
</gene>
<reference evidence="1 2" key="1">
    <citation type="submission" date="2020-04" db="EMBL/GenBank/DDBJ databases">
        <title>Perkinsus chesapeaki whole genome sequence.</title>
        <authorList>
            <person name="Bogema D.R."/>
        </authorList>
    </citation>
    <scope>NUCLEOTIDE SEQUENCE [LARGE SCALE GENOMIC DNA]</scope>
    <source>
        <strain evidence="1">ATCC PRA-425</strain>
    </source>
</reference>
<evidence type="ECO:0000313" key="1">
    <source>
        <dbReference type="EMBL" id="KAF4649655.1"/>
    </source>
</evidence>
<dbReference type="Proteomes" id="UP000591131">
    <property type="component" value="Unassembled WGS sequence"/>
</dbReference>
<name>A0A7J6KQR9_PERCH</name>